<dbReference type="FunFam" id="3.40.50.10860:FF:000006">
    <property type="entry name" value="Shikimate dehydrogenase (NADP(+))"/>
    <property type="match status" value="1"/>
</dbReference>
<proteinExistence type="inferred from homology"/>
<dbReference type="Gene3D" id="3.40.50.10860">
    <property type="entry name" value="Leucine Dehydrogenase, chain A, domain 1"/>
    <property type="match status" value="1"/>
</dbReference>
<name>A0A1W1WV51_KINKI</name>
<gene>
    <name evidence="8 13" type="primary">aroE</name>
</gene>
<feature type="binding site" evidence="8">
    <location>
        <position position="237"/>
    </location>
    <ligand>
        <name>NADP(+)</name>
        <dbReference type="ChEBI" id="CHEBI:58349"/>
    </ligand>
</feature>
<accession>A0A1W1WV51</accession>
<evidence type="ECO:0000256" key="2">
    <source>
        <dbReference type="ARBA" id="ARBA00012962"/>
    </source>
</evidence>
<feature type="binding site" evidence="8">
    <location>
        <begin position="130"/>
        <end position="134"/>
    </location>
    <ligand>
        <name>NADP(+)</name>
        <dbReference type="ChEBI" id="CHEBI:58349"/>
    </ligand>
</feature>
<keyword evidence="6 8" id="KW-0057">Aromatic amino acid biosynthesis</keyword>
<dbReference type="InterPro" id="IPR041121">
    <property type="entry name" value="SDH_C"/>
</dbReference>
<dbReference type="SUPFAM" id="SSF53223">
    <property type="entry name" value="Aminoacid dehydrogenase-like, N-terminal domain"/>
    <property type="match status" value="1"/>
</dbReference>
<evidence type="ECO:0000259" key="10">
    <source>
        <dbReference type="Pfam" id="PF08501"/>
    </source>
</evidence>
<dbReference type="EMBL" id="LT838364">
    <property type="protein sequence ID" value="SMC14795.1"/>
    <property type="molecule type" value="Genomic_DNA"/>
</dbReference>
<feature type="binding site" evidence="8">
    <location>
        <position position="244"/>
    </location>
    <ligand>
        <name>shikimate</name>
        <dbReference type="ChEBI" id="CHEBI:36208"/>
    </ligand>
</feature>
<sequence>MTPRYTVFGNPVAHSKSPQIHQCFAAQEGAQIEYTRTFAENTAQDFGDGVRAFFAQGGRGANVTLPFKGFAYDLVQAHTERARAAGAVNTLIPQADGTLLGDNTDGEGLVRDLCQHLQFNLHNKNILLLGAGGATRGVVLPLAACNPASITIANRTHDKAIELAQLFDIAALPFHQLNQSYDIIINATSGSIDDSIPDVSPDIFAGCSLAYDMFYANQPTAFMQFAAQHGAQQTSDGLGMLVGQAAASYQQWRQFTPEIAPVIAQIRAEMTA</sequence>
<keyword evidence="3 8" id="KW-0028">Amino-acid biosynthesis</keyword>
<dbReference type="GO" id="GO:0050661">
    <property type="term" value="F:NADP binding"/>
    <property type="evidence" value="ECO:0007669"/>
    <property type="project" value="InterPro"/>
</dbReference>
<comment type="similarity">
    <text evidence="8">Belongs to the shikimate dehydrogenase family.</text>
</comment>
<dbReference type="CDD" id="cd01065">
    <property type="entry name" value="NAD_bind_Shikimate_DH"/>
    <property type="match status" value="1"/>
</dbReference>
<dbReference type="NCBIfam" id="TIGR00507">
    <property type="entry name" value="aroE"/>
    <property type="match status" value="1"/>
</dbReference>
<dbReference type="GO" id="GO:0008652">
    <property type="term" value="P:amino acid biosynthetic process"/>
    <property type="evidence" value="ECO:0007669"/>
    <property type="project" value="UniProtKB-KW"/>
</dbReference>
<dbReference type="Pfam" id="PF08501">
    <property type="entry name" value="Shikimate_dh_N"/>
    <property type="match status" value="1"/>
</dbReference>
<comment type="pathway">
    <text evidence="1 8">Metabolic intermediate biosynthesis; chorismate biosynthesis; chorismate from D-erythrose 4-phosphate and phosphoenolpyruvate: step 4/7.</text>
</comment>
<dbReference type="InterPro" id="IPR006151">
    <property type="entry name" value="Shikm_DH/Glu-tRNA_Rdtase"/>
</dbReference>
<dbReference type="HAMAP" id="MF_00222">
    <property type="entry name" value="Shikimate_DH_AroE"/>
    <property type="match status" value="1"/>
</dbReference>
<dbReference type="PANTHER" id="PTHR21089:SF1">
    <property type="entry name" value="BIFUNCTIONAL 3-DEHYDROQUINATE DEHYDRATASE_SHIKIMATE DEHYDROGENASE, CHLOROPLASTIC"/>
    <property type="match status" value="1"/>
</dbReference>
<dbReference type="InterPro" id="IPR011342">
    <property type="entry name" value="Shikimate_DH"/>
</dbReference>
<dbReference type="Pfam" id="PF01488">
    <property type="entry name" value="Shikimate_DH"/>
    <property type="match status" value="1"/>
</dbReference>
<protein>
    <recommendedName>
        <fullName evidence="2 8">Shikimate dehydrogenase (NADP(+))</fullName>
        <shortName evidence="8">SDH</shortName>
        <ecNumber evidence="2 8">1.1.1.25</ecNumber>
    </recommendedName>
</protein>
<dbReference type="RefSeq" id="WP_019390387.1">
    <property type="nucleotide sequence ID" value="NZ_CP050136.1"/>
</dbReference>
<dbReference type="SMR" id="A0A1W1WV51"/>
<dbReference type="Gene3D" id="3.40.50.720">
    <property type="entry name" value="NAD(P)-binding Rossmann-like Domain"/>
    <property type="match status" value="1"/>
</dbReference>
<dbReference type="EC" id="1.1.1.25" evidence="2 8"/>
<comment type="subunit">
    <text evidence="8">Homodimer.</text>
</comment>
<feature type="active site" description="Proton acceptor" evidence="8">
    <location>
        <position position="68"/>
    </location>
</feature>
<dbReference type="SUPFAM" id="SSF51735">
    <property type="entry name" value="NAD(P)-binding Rossmann-fold domains"/>
    <property type="match status" value="1"/>
</dbReference>
<dbReference type="NCBIfam" id="NF001310">
    <property type="entry name" value="PRK00258.1-2"/>
    <property type="match status" value="1"/>
</dbReference>
<feature type="domain" description="Shikimate dehydrogenase substrate binding N-terminal" evidence="10">
    <location>
        <begin position="7"/>
        <end position="91"/>
    </location>
</feature>
<dbReference type="GO" id="GO:0019632">
    <property type="term" value="P:shikimate metabolic process"/>
    <property type="evidence" value="ECO:0007669"/>
    <property type="project" value="InterPro"/>
</dbReference>
<feature type="domain" description="SDH C-terminal" evidence="11">
    <location>
        <begin position="237"/>
        <end position="267"/>
    </location>
</feature>
<evidence type="ECO:0000256" key="6">
    <source>
        <dbReference type="ARBA" id="ARBA00023141"/>
    </source>
</evidence>
<dbReference type="EMBL" id="LT838363">
    <property type="protein sequence ID" value="SMC14810.1"/>
    <property type="molecule type" value="Genomic_DNA"/>
</dbReference>
<feature type="binding site" evidence="8">
    <location>
        <position position="105"/>
    </location>
    <ligand>
        <name>shikimate</name>
        <dbReference type="ChEBI" id="CHEBI:36208"/>
    </ligand>
</feature>
<dbReference type="EMBL" id="LT838357">
    <property type="protein sequence ID" value="SMC14797.1"/>
    <property type="molecule type" value="Genomic_DNA"/>
</dbReference>
<evidence type="ECO:0000256" key="5">
    <source>
        <dbReference type="ARBA" id="ARBA00023002"/>
    </source>
</evidence>
<feature type="binding site" evidence="8">
    <location>
        <position position="215"/>
    </location>
    <ligand>
        <name>shikimate</name>
        <dbReference type="ChEBI" id="CHEBI:36208"/>
    </ligand>
</feature>
<dbReference type="GO" id="GO:0009073">
    <property type="term" value="P:aromatic amino acid family biosynthetic process"/>
    <property type="evidence" value="ECO:0007669"/>
    <property type="project" value="UniProtKB-KW"/>
</dbReference>
<evidence type="ECO:0000256" key="1">
    <source>
        <dbReference type="ARBA" id="ARBA00004871"/>
    </source>
</evidence>
<evidence type="ECO:0000313" key="13">
    <source>
        <dbReference type="EMBL" id="SMC14797.1"/>
    </source>
</evidence>
<evidence type="ECO:0000256" key="7">
    <source>
        <dbReference type="ARBA" id="ARBA00049442"/>
    </source>
</evidence>
<dbReference type="InterPro" id="IPR046346">
    <property type="entry name" value="Aminoacid_DH-like_N_sf"/>
</dbReference>
<evidence type="ECO:0000256" key="8">
    <source>
        <dbReference type="HAMAP-Rule" id="MF_00222"/>
    </source>
</evidence>
<dbReference type="PANTHER" id="PTHR21089">
    <property type="entry name" value="SHIKIMATE DEHYDROGENASE"/>
    <property type="match status" value="1"/>
</dbReference>
<dbReference type="Pfam" id="PF18317">
    <property type="entry name" value="SDH_C"/>
    <property type="match status" value="1"/>
</dbReference>
<keyword evidence="5 8" id="KW-0560">Oxidoreductase</keyword>
<organism evidence="13">
    <name type="scientific">Kingella kingae</name>
    <dbReference type="NCBI Taxonomy" id="504"/>
    <lineage>
        <taxon>Bacteria</taxon>
        <taxon>Pseudomonadati</taxon>
        <taxon>Pseudomonadota</taxon>
        <taxon>Betaproteobacteria</taxon>
        <taxon>Neisseriales</taxon>
        <taxon>Neisseriaceae</taxon>
        <taxon>Kingella</taxon>
    </lineage>
</organism>
<feature type="domain" description="Quinate/shikimate 5-dehydrogenase/glutamyl-tRNA reductase" evidence="9">
    <location>
        <begin position="118"/>
        <end position="190"/>
    </location>
</feature>
<feature type="binding site" evidence="8">
    <location>
        <begin position="154"/>
        <end position="159"/>
    </location>
    <ligand>
        <name>NADP(+)</name>
        <dbReference type="ChEBI" id="CHEBI:58349"/>
    </ligand>
</feature>
<evidence type="ECO:0000259" key="11">
    <source>
        <dbReference type="Pfam" id="PF18317"/>
    </source>
</evidence>
<dbReference type="InterPro" id="IPR022893">
    <property type="entry name" value="Shikimate_DH_fam"/>
</dbReference>
<dbReference type="InterPro" id="IPR013708">
    <property type="entry name" value="Shikimate_DH-bd_N"/>
</dbReference>
<feature type="binding site" evidence="8">
    <location>
        <begin position="15"/>
        <end position="17"/>
    </location>
    <ligand>
        <name>shikimate</name>
        <dbReference type="ChEBI" id="CHEBI:36208"/>
    </ligand>
</feature>
<evidence type="ECO:0000256" key="3">
    <source>
        <dbReference type="ARBA" id="ARBA00022605"/>
    </source>
</evidence>
<dbReference type="AlphaFoldDB" id="A0A1W1WV51"/>
<evidence type="ECO:0000313" key="12">
    <source>
        <dbReference type="EMBL" id="SMC14795.1"/>
    </source>
</evidence>
<feature type="binding site" evidence="8">
    <location>
        <position position="64"/>
    </location>
    <ligand>
        <name>shikimate</name>
        <dbReference type="ChEBI" id="CHEBI:36208"/>
    </ligand>
</feature>
<reference evidence="13" key="1">
    <citation type="submission" date="2017-04" db="EMBL/GenBank/DDBJ databases">
        <authorList>
            <consortium name="Urmite Genomes"/>
        </authorList>
    </citation>
    <scope>NUCLEOTIDE SEQUENCE</scope>
    <source>
        <strain evidence="14">CC254_allele aroE_10</strain>
        <strain evidence="12">D2363_allele aroE_3a</strain>
        <strain evidence="13">KK183_allele aroE_3b</strain>
    </source>
</reference>
<keyword evidence="4 8" id="KW-0521">NADP</keyword>
<evidence type="ECO:0000313" key="14">
    <source>
        <dbReference type="EMBL" id="SMC14810.1"/>
    </source>
</evidence>
<dbReference type="GO" id="GO:0009423">
    <property type="term" value="P:chorismate biosynthetic process"/>
    <property type="evidence" value="ECO:0007669"/>
    <property type="project" value="UniProtKB-UniRule"/>
</dbReference>
<dbReference type="GO" id="GO:0004764">
    <property type="term" value="F:shikimate 3-dehydrogenase (NADP+) activity"/>
    <property type="evidence" value="ECO:0007669"/>
    <property type="project" value="UniProtKB-UniRule"/>
</dbReference>
<feature type="binding site" evidence="8">
    <location>
        <position position="80"/>
    </location>
    <ligand>
        <name>NADP(+)</name>
        <dbReference type="ChEBI" id="CHEBI:58349"/>
    </ligand>
</feature>
<dbReference type="UniPathway" id="UPA00053">
    <property type="reaction ID" value="UER00087"/>
</dbReference>
<feature type="binding site" evidence="8">
    <location>
        <position position="213"/>
    </location>
    <ligand>
        <name>NADP(+)</name>
        <dbReference type="ChEBI" id="CHEBI:58349"/>
    </ligand>
</feature>
<comment type="catalytic activity">
    <reaction evidence="7 8">
        <text>shikimate + NADP(+) = 3-dehydroshikimate + NADPH + H(+)</text>
        <dbReference type="Rhea" id="RHEA:17737"/>
        <dbReference type="ChEBI" id="CHEBI:15378"/>
        <dbReference type="ChEBI" id="CHEBI:16630"/>
        <dbReference type="ChEBI" id="CHEBI:36208"/>
        <dbReference type="ChEBI" id="CHEBI:57783"/>
        <dbReference type="ChEBI" id="CHEBI:58349"/>
        <dbReference type="EC" id="1.1.1.25"/>
    </reaction>
</comment>
<comment type="function">
    <text evidence="8">Involved in the biosynthesis of the chorismate, which leads to the biosynthesis of aromatic amino acids. Catalyzes the reversible NADPH linked reduction of 3-dehydroshikimate (DHSA) to yield shikimate (SA).</text>
</comment>
<evidence type="ECO:0000259" key="9">
    <source>
        <dbReference type="Pfam" id="PF01488"/>
    </source>
</evidence>
<dbReference type="GO" id="GO:0005829">
    <property type="term" value="C:cytosol"/>
    <property type="evidence" value="ECO:0007669"/>
    <property type="project" value="TreeGrafter"/>
</dbReference>
<dbReference type="InterPro" id="IPR036291">
    <property type="entry name" value="NAD(P)-bd_dom_sf"/>
</dbReference>
<evidence type="ECO:0000256" key="4">
    <source>
        <dbReference type="ARBA" id="ARBA00022857"/>
    </source>
</evidence>
<feature type="binding site" evidence="8">
    <location>
        <position position="89"/>
    </location>
    <ligand>
        <name>shikimate</name>
        <dbReference type="ChEBI" id="CHEBI:36208"/>
    </ligand>
</feature>